<dbReference type="GO" id="GO:0005686">
    <property type="term" value="C:U2 snRNP"/>
    <property type="evidence" value="ECO:0007669"/>
    <property type="project" value="TreeGrafter"/>
</dbReference>
<feature type="compositionally biased region" description="Basic residues" evidence="3">
    <location>
        <begin position="385"/>
        <end position="395"/>
    </location>
</feature>
<dbReference type="InterPro" id="IPR051847">
    <property type="entry name" value="RNA_proc/Spliceosome_comp"/>
</dbReference>
<dbReference type="InterPro" id="IPR035979">
    <property type="entry name" value="RBD_domain_sf"/>
</dbReference>
<keyword evidence="1 2" id="KW-0694">RNA-binding</keyword>
<dbReference type="Proteomes" id="UP000072874">
    <property type="component" value="Chromosome 5"/>
</dbReference>
<feature type="compositionally biased region" description="Basic residues" evidence="3">
    <location>
        <begin position="41"/>
        <end position="70"/>
    </location>
</feature>
<feature type="compositionally biased region" description="Basic and acidic residues" evidence="3">
    <location>
        <begin position="30"/>
        <end position="40"/>
    </location>
</feature>
<dbReference type="VEuPathDB" id="PlasmoDB:Py17XNL_000504411"/>
<feature type="domain" description="RRM" evidence="4">
    <location>
        <begin position="264"/>
        <end position="342"/>
    </location>
</feature>
<dbReference type="PROSITE" id="PS50102">
    <property type="entry name" value="RRM"/>
    <property type="match status" value="1"/>
</dbReference>
<accession>A0A078K4Q0</accession>
<name>A0A078K4Q0_PLAYE</name>
<dbReference type="CDD" id="cd00590">
    <property type="entry name" value="RRM_SF"/>
    <property type="match status" value="1"/>
</dbReference>
<feature type="compositionally biased region" description="Basic residues" evidence="3">
    <location>
        <begin position="364"/>
        <end position="376"/>
    </location>
</feature>
<dbReference type="VEuPathDB" id="PlasmoDB:PYYM_0504600"/>
<dbReference type="InterPro" id="IPR012677">
    <property type="entry name" value="Nucleotide-bd_a/b_plait_sf"/>
</dbReference>
<dbReference type="RefSeq" id="XP_022811636.1">
    <property type="nucleotide sequence ID" value="XM_022955175.1"/>
</dbReference>
<dbReference type="GO" id="GO:0071011">
    <property type="term" value="C:precatalytic spliceosome"/>
    <property type="evidence" value="ECO:0007669"/>
    <property type="project" value="TreeGrafter"/>
</dbReference>
<dbReference type="OrthoDB" id="372900at2759"/>
<feature type="compositionally biased region" description="Basic and acidic residues" evidence="3">
    <location>
        <begin position="1"/>
        <end position="21"/>
    </location>
</feature>
<reference evidence="5" key="3">
    <citation type="submission" date="2014-05" db="EMBL/GenBank/DDBJ databases">
        <authorList>
            <person name="Aslett A.Martin."/>
            <person name="De Silva Nishadi"/>
        </authorList>
    </citation>
    <scope>NUCLEOTIDE SEQUENCE</scope>
    <source>
        <strain evidence="5">YM</strain>
    </source>
</reference>
<dbReference type="Gene3D" id="3.30.70.330">
    <property type="match status" value="2"/>
</dbReference>
<dbReference type="EMBL" id="LK934633">
    <property type="protein sequence ID" value="CDU16641.1"/>
    <property type="molecule type" value="Genomic_DNA"/>
</dbReference>
<dbReference type="EMBL" id="LM993659">
    <property type="protein sequence ID" value="VTZ74108.1"/>
    <property type="molecule type" value="Genomic_DNA"/>
</dbReference>
<dbReference type="PANTHER" id="PTHR45880:SF1">
    <property type="entry name" value="RNA-BINDING MOTIF PROTEIN, X-LINKED 2"/>
    <property type="match status" value="1"/>
</dbReference>
<reference evidence="6" key="4">
    <citation type="submission" date="2019-05" db="EMBL/GenBank/DDBJ databases">
        <authorList>
            <consortium name="Pathogen Informatics"/>
        </authorList>
    </citation>
    <scope>NUCLEOTIDE SEQUENCE</scope>
    <source>
        <strain evidence="6">17X</strain>
    </source>
</reference>
<dbReference type="GO" id="GO:0000398">
    <property type="term" value="P:mRNA splicing, via spliceosome"/>
    <property type="evidence" value="ECO:0007669"/>
    <property type="project" value="TreeGrafter"/>
</dbReference>
<dbReference type="GO" id="GO:0003723">
    <property type="term" value="F:RNA binding"/>
    <property type="evidence" value="ECO:0007669"/>
    <property type="project" value="UniProtKB-UniRule"/>
</dbReference>
<evidence type="ECO:0000256" key="3">
    <source>
        <dbReference type="SAM" id="MobiDB-lite"/>
    </source>
</evidence>
<dbReference type="KEGG" id="pyo:PY17X_0505300"/>
<evidence type="ECO:0000259" key="4">
    <source>
        <dbReference type="PROSITE" id="PS50102"/>
    </source>
</evidence>
<evidence type="ECO:0000256" key="2">
    <source>
        <dbReference type="PROSITE-ProRule" id="PRU00176"/>
    </source>
</evidence>
<reference evidence="6" key="2">
    <citation type="submission" date="2014-05" db="EMBL/GenBank/DDBJ databases">
        <authorList>
            <person name="Aslett M.A."/>
            <person name="De Silva N."/>
        </authorList>
    </citation>
    <scope>NUCLEOTIDE SEQUENCE</scope>
    <source>
        <strain evidence="6">17X</strain>
    </source>
</reference>
<dbReference type="VEuPathDB" id="PlasmoDB:PY00605"/>
<reference evidence="7 8" key="1">
    <citation type="journal article" date="2014" name="BMC Biol.">
        <title>A comprehensive evaluation of rodent malaria parasite genomes and gene expression.</title>
        <authorList>
            <person name="Otto T.D."/>
            <person name="Bohme U."/>
            <person name="Jackson A.P."/>
            <person name="Hunt M."/>
            <person name="Franke-Fayard B."/>
            <person name="Hoeijmakers W.A."/>
            <person name="Religa A.A."/>
            <person name="Robertson L."/>
            <person name="Sanders M."/>
            <person name="Ogun S.A."/>
            <person name="Cunningham D."/>
            <person name="Erhart A."/>
            <person name="Billker O."/>
            <person name="Khan S.M."/>
            <person name="Stunnenberg H.G."/>
            <person name="Langhorne J."/>
            <person name="Holder A.A."/>
            <person name="Waters A.P."/>
            <person name="Newbold C.I."/>
            <person name="Pain A."/>
            <person name="Berriman M."/>
            <person name="Janse C.J."/>
        </authorList>
    </citation>
    <scope>NUCLEOTIDE SEQUENCE [LARGE SCALE GENOMIC DNA]</scope>
    <source>
        <strain evidence="6 7">17X</strain>
        <strain evidence="5 8">YM</strain>
    </source>
</reference>
<evidence type="ECO:0000313" key="8">
    <source>
        <dbReference type="Proteomes" id="UP000072904"/>
    </source>
</evidence>
<feature type="region of interest" description="Disordered" evidence="3">
    <location>
        <begin position="1"/>
        <end position="87"/>
    </location>
</feature>
<dbReference type="SMART" id="SM00360">
    <property type="entry name" value="RRM"/>
    <property type="match status" value="1"/>
</dbReference>
<dbReference type="OMA" id="FMNISPV"/>
<evidence type="ECO:0000256" key="1">
    <source>
        <dbReference type="ARBA" id="ARBA00022884"/>
    </source>
</evidence>
<dbReference type="GeneID" id="3790953"/>
<sequence>MEKDIICENHQKDENCDKIKDSNIGGDIISQEKKTDDLKSAKKSKKNKNKKKNKRKNTKKNKSKNKSKNKNKNENEKNENVGTGEEINSIVNFLKKNEPEYVQKEDNKKNIEEVEKKEENISLEISPQKKEKEKGKGKGKEKTKAKKNNNTDIDEQNDRTVFVGNIPLNDVSNLKLLKILGINKSLVESVRFRSLPLEEKYANKKRLGIMLKKFTNVKDNKNALIRMKRKEDIPLLLDKNGTVYNGHVLRINKLGDQNYFSRKKSICLKNLDRSLNEKDLYELFKDIDEIKGVRVLRDVENSQSRGVAFILFKNRASVKKAINMFNGKEIKDRVITVEKLLNEKENDKNYKSKNDFKKNEPKKIKQKNKNRFKHRPNNGNVKIGNKVKRKRQNWK</sequence>
<gene>
    <name evidence="6" type="ORF">PY17X_0505300</name>
    <name evidence="5" type="ORF">PYYM_0504600</name>
</gene>
<dbReference type="AlphaFoldDB" id="A0A078K4Q0"/>
<feature type="region of interest" description="Disordered" evidence="3">
    <location>
        <begin position="122"/>
        <end position="152"/>
    </location>
</feature>
<feature type="compositionally biased region" description="Basic and acidic residues" evidence="3">
    <location>
        <begin position="127"/>
        <end position="142"/>
    </location>
</feature>
<protein>
    <submittedName>
        <fullName evidence="5">Large subunit rRNA processing RRM protein, putative</fullName>
    </submittedName>
    <submittedName>
        <fullName evidence="6">RNA-binding protein 34, putative</fullName>
    </submittedName>
</protein>
<dbReference type="Pfam" id="PF00076">
    <property type="entry name" value="RRM_1"/>
    <property type="match status" value="1"/>
</dbReference>
<dbReference type="InterPro" id="IPR000504">
    <property type="entry name" value="RRM_dom"/>
</dbReference>
<dbReference type="VEuPathDB" id="PlasmoDB:PY17X_0505300"/>
<feature type="compositionally biased region" description="Basic and acidic residues" evidence="3">
    <location>
        <begin position="348"/>
        <end position="363"/>
    </location>
</feature>
<feature type="region of interest" description="Disordered" evidence="3">
    <location>
        <begin position="348"/>
        <end position="395"/>
    </location>
</feature>
<evidence type="ECO:0000313" key="5">
    <source>
        <dbReference type="EMBL" id="CDU16641.1"/>
    </source>
</evidence>
<evidence type="ECO:0000313" key="6">
    <source>
        <dbReference type="EMBL" id="VTZ74108.1"/>
    </source>
</evidence>
<evidence type="ECO:0000313" key="7">
    <source>
        <dbReference type="Proteomes" id="UP000072874"/>
    </source>
</evidence>
<dbReference type="GO" id="GO:0071013">
    <property type="term" value="C:catalytic step 2 spliceosome"/>
    <property type="evidence" value="ECO:0007669"/>
    <property type="project" value="TreeGrafter"/>
</dbReference>
<dbReference type="SUPFAM" id="SSF54928">
    <property type="entry name" value="RNA-binding domain, RBD"/>
    <property type="match status" value="1"/>
</dbReference>
<dbReference type="Proteomes" id="UP000072904">
    <property type="component" value="Chromosome 5"/>
</dbReference>
<organism evidence="5 8">
    <name type="scientific">Plasmodium yoelii</name>
    <dbReference type="NCBI Taxonomy" id="5861"/>
    <lineage>
        <taxon>Eukaryota</taxon>
        <taxon>Sar</taxon>
        <taxon>Alveolata</taxon>
        <taxon>Apicomplexa</taxon>
        <taxon>Aconoidasida</taxon>
        <taxon>Haemosporida</taxon>
        <taxon>Plasmodiidae</taxon>
        <taxon>Plasmodium</taxon>
        <taxon>Plasmodium (Vinckeia)</taxon>
    </lineage>
</organism>
<proteinExistence type="predicted"/>
<dbReference type="PANTHER" id="PTHR45880">
    <property type="entry name" value="RNA-BINDING MOTIF PROTEIN, X-LINKED 2"/>
    <property type="match status" value="1"/>
</dbReference>